<dbReference type="EMBL" id="OZ035827">
    <property type="protein sequence ID" value="CAL1606138.1"/>
    <property type="molecule type" value="Genomic_DNA"/>
</dbReference>
<feature type="region of interest" description="Disordered" evidence="1">
    <location>
        <begin position="311"/>
        <end position="360"/>
    </location>
</feature>
<sequence length="506" mass="57009">MKQRPCLLTETNILSPIETDPISTQRPPIPEEPIILALPIQSDTSTTGEASWPLNQQPIPLRHGQQQHNAGGGYFGLNLTCPSIRNPVSKKTWTRKFKNWACKLRHSANLFKKTRVPQDEASSSQSLSEEKEMLNENFPEIRTGRFQVIAVPQSAPPKEATLDHSSTLRKVGRFCVTQAEPIKEEKQTDSSPVSPDLERERRRSRAKEVYKEESKRTPAMSRSHSHAYSPQGSSDEDESEVEDEDLRKELHKLREKHIKEVVSLQAQQNREVQELYCQLRSMKDQRQSLPVPLSQTTLLSAAPLVLSPRRSRPAKVKLRRPHSHMDNNGIAHSASEQRTLDNPEQHLSQTTQRDQSPLRKSTFTDELHKLVDNWTKDPVGPNPPKPSLNQIKQIQQVQELGGWSHCTEPTQTGWFPVSPLNPQASPVPGTLSVTASAQNLSALHSLGPTQQMQQNSDTVAFPNADIARFCHSSSANCQWHHLNCGNCCYNPSHLLRCLLYSCYSAF</sequence>
<evidence type="ECO:0000256" key="1">
    <source>
        <dbReference type="SAM" id="MobiDB-lite"/>
    </source>
</evidence>
<protein>
    <submittedName>
        <fullName evidence="2">Uncharacterized protein</fullName>
    </submittedName>
</protein>
<reference evidence="2 3" key="1">
    <citation type="submission" date="2024-04" db="EMBL/GenBank/DDBJ databases">
        <authorList>
            <person name="Waldvogel A.-M."/>
            <person name="Schoenle A."/>
        </authorList>
    </citation>
    <scope>NUCLEOTIDE SEQUENCE [LARGE SCALE GENOMIC DNA]</scope>
</reference>
<feature type="compositionally biased region" description="Polar residues" evidence="1">
    <location>
        <begin position="345"/>
        <end position="360"/>
    </location>
</feature>
<gene>
    <name evidence="2" type="ORF">KC01_LOCUS33381</name>
</gene>
<dbReference type="AlphaFoldDB" id="A0AAV2LYK1"/>
<organism evidence="2 3">
    <name type="scientific">Knipowitschia caucasica</name>
    <name type="common">Caucasian dwarf goby</name>
    <name type="synonym">Pomatoschistus caucasicus</name>
    <dbReference type="NCBI Taxonomy" id="637954"/>
    <lineage>
        <taxon>Eukaryota</taxon>
        <taxon>Metazoa</taxon>
        <taxon>Chordata</taxon>
        <taxon>Craniata</taxon>
        <taxon>Vertebrata</taxon>
        <taxon>Euteleostomi</taxon>
        <taxon>Actinopterygii</taxon>
        <taxon>Neopterygii</taxon>
        <taxon>Teleostei</taxon>
        <taxon>Neoteleostei</taxon>
        <taxon>Acanthomorphata</taxon>
        <taxon>Gobiaria</taxon>
        <taxon>Gobiiformes</taxon>
        <taxon>Gobioidei</taxon>
        <taxon>Gobiidae</taxon>
        <taxon>Gobiinae</taxon>
        <taxon>Knipowitschia</taxon>
    </lineage>
</organism>
<evidence type="ECO:0000313" key="3">
    <source>
        <dbReference type="Proteomes" id="UP001497482"/>
    </source>
</evidence>
<evidence type="ECO:0000313" key="2">
    <source>
        <dbReference type="EMBL" id="CAL1606138.1"/>
    </source>
</evidence>
<keyword evidence="3" id="KW-1185">Reference proteome</keyword>
<accession>A0AAV2LYK1</accession>
<feature type="compositionally biased region" description="Basic residues" evidence="1">
    <location>
        <begin position="311"/>
        <end position="322"/>
    </location>
</feature>
<feature type="compositionally biased region" description="Polar residues" evidence="1">
    <location>
        <begin position="220"/>
        <end position="232"/>
    </location>
</feature>
<dbReference type="Proteomes" id="UP001497482">
    <property type="component" value="Chromosome 5"/>
</dbReference>
<name>A0AAV2LYK1_KNICA</name>
<feature type="compositionally biased region" description="Basic and acidic residues" evidence="1">
    <location>
        <begin position="196"/>
        <end position="216"/>
    </location>
</feature>
<feature type="region of interest" description="Disordered" evidence="1">
    <location>
        <begin position="179"/>
        <end position="246"/>
    </location>
</feature>
<proteinExistence type="predicted"/>
<feature type="compositionally biased region" description="Acidic residues" evidence="1">
    <location>
        <begin position="234"/>
        <end position="244"/>
    </location>
</feature>